<dbReference type="Pfam" id="PF00919">
    <property type="entry name" value="UPF0004"/>
    <property type="match status" value="1"/>
</dbReference>
<dbReference type="InterPro" id="IPR006463">
    <property type="entry name" value="MiaB_methiolase"/>
</dbReference>
<dbReference type="InterPro" id="IPR013848">
    <property type="entry name" value="Methylthiotransferase_N"/>
</dbReference>
<dbReference type="Pfam" id="PF04055">
    <property type="entry name" value="Radical_SAM"/>
    <property type="match status" value="1"/>
</dbReference>
<dbReference type="NCBIfam" id="TIGR00089">
    <property type="entry name" value="MiaB/RimO family radical SAM methylthiotransferase"/>
    <property type="match status" value="1"/>
</dbReference>
<dbReference type="SFLD" id="SFLDG01061">
    <property type="entry name" value="methylthiotransferase"/>
    <property type="match status" value="1"/>
</dbReference>
<reference evidence="13 14" key="1">
    <citation type="submission" date="2016-11" db="EMBL/GenBank/DDBJ databases">
        <authorList>
            <person name="Varghese N."/>
            <person name="Submissions S."/>
        </authorList>
    </citation>
    <scope>NUCLEOTIDE SEQUENCE [LARGE SCALE GENOMIC DNA]</scope>
    <source>
        <strain evidence="13 14">DSM 20664</strain>
    </source>
</reference>
<evidence type="ECO:0000256" key="6">
    <source>
        <dbReference type="ARBA" id="ARBA00023004"/>
    </source>
</evidence>
<feature type="binding site" evidence="9">
    <location>
        <position position="47"/>
    </location>
    <ligand>
        <name>[4Fe-4S] cluster</name>
        <dbReference type="ChEBI" id="CHEBI:49883"/>
        <label>1</label>
    </ligand>
</feature>
<evidence type="ECO:0000259" key="10">
    <source>
        <dbReference type="PROSITE" id="PS50926"/>
    </source>
</evidence>
<dbReference type="InterPro" id="IPR038135">
    <property type="entry name" value="Methylthiotransferase_N_sf"/>
</dbReference>
<evidence type="ECO:0000313" key="13">
    <source>
        <dbReference type="EMBL" id="SIN74326.1"/>
    </source>
</evidence>
<proteinExistence type="inferred from homology"/>
<comment type="similarity">
    <text evidence="9">Belongs to the methylthiotransferase family. MiaB subfamily.</text>
</comment>
<keyword evidence="3 9" id="KW-0808">Transferase</keyword>
<feature type="domain" description="MTTase N-terminal" evidence="11">
    <location>
        <begin position="3"/>
        <end position="118"/>
    </location>
</feature>
<feature type="domain" description="Radical SAM core" evidence="12">
    <location>
        <begin position="142"/>
        <end position="372"/>
    </location>
</feature>
<feature type="binding site" evidence="9">
    <location>
        <position position="163"/>
    </location>
    <ligand>
        <name>[4Fe-4S] cluster</name>
        <dbReference type="ChEBI" id="CHEBI:49883"/>
        <label>2</label>
        <note>4Fe-4S-S-AdoMet</note>
    </ligand>
</feature>
<dbReference type="InterPro" id="IPR020612">
    <property type="entry name" value="Methylthiotransferase_CS"/>
</dbReference>
<dbReference type="SFLD" id="SFLDS00029">
    <property type="entry name" value="Radical_SAM"/>
    <property type="match status" value="1"/>
</dbReference>
<keyword evidence="6 9" id="KW-0408">Iron</keyword>
<comment type="function">
    <text evidence="1 9">Catalyzes the methylthiolation of N6-(dimethylallyl)adenosine (i(6)A), leading to the formation of 2-methylthio-N6-(dimethylallyl)adenosine (ms(2)i(6)A) at position 37 in tRNAs that read codons beginning with uridine.</text>
</comment>
<dbReference type="InterPro" id="IPR023404">
    <property type="entry name" value="rSAM_horseshoe"/>
</dbReference>
<keyword evidence="5 9" id="KW-0479">Metal-binding</keyword>
<feature type="binding site" evidence="9">
    <location>
        <position position="81"/>
    </location>
    <ligand>
        <name>[4Fe-4S] cluster</name>
        <dbReference type="ChEBI" id="CHEBI:49883"/>
        <label>1</label>
    </ligand>
</feature>
<dbReference type="InterPro" id="IPR005839">
    <property type="entry name" value="Methylthiotransferase"/>
</dbReference>
<gene>
    <name evidence="9" type="primary">miaB</name>
    <name evidence="13" type="ORF">SAMN05444368_1651</name>
</gene>
<dbReference type="PANTHER" id="PTHR43020:SF2">
    <property type="entry name" value="MITOCHONDRIAL TRNA METHYLTHIOTRANSFERASE CDK5RAP1"/>
    <property type="match status" value="1"/>
</dbReference>
<dbReference type="InterPro" id="IPR002792">
    <property type="entry name" value="TRAM_dom"/>
</dbReference>
<dbReference type="SUPFAM" id="SSF102114">
    <property type="entry name" value="Radical SAM enzymes"/>
    <property type="match status" value="1"/>
</dbReference>
<dbReference type="Gene3D" id="3.80.30.20">
    <property type="entry name" value="tm_1862 like domain"/>
    <property type="match status" value="1"/>
</dbReference>
<dbReference type="InterPro" id="IPR007197">
    <property type="entry name" value="rSAM"/>
</dbReference>
<dbReference type="EC" id="2.8.4.3" evidence="8 9"/>
<keyword evidence="7 9" id="KW-0411">Iron-sulfur</keyword>
<dbReference type="HAMAP" id="MF_01864">
    <property type="entry name" value="tRNA_metthiotr_MiaB"/>
    <property type="match status" value="1"/>
</dbReference>
<comment type="subunit">
    <text evidence="9">Monomer.</text>
</comment>
<feature type="binding site" evidence="9">
    <location>
        <position position="12"/>
    </location>
    <ligand>
        <name>[4Fe-4S] cluster</name>
        <dbReference type="ChEBI" id="CHEBI:49883"/>
        <label>1</label>
    </ligand>
</feature>
<evidence type="ECO:0000256" key="1">
    <source>
        <dbReference type="ARBA" id="ARBA00003234"/>
    </source>
</evidence>
<evidence type="ECO:0000256" key="9">
    <source>
        <dbReference type="HAMAP-Rule" id="MF_01864"/>
    </source>
</evidence>
<dbReference type="InterPro" id="IPR058240">
    <property type="entry name" value="rSAM_sf"/>
</dbReference>
<dbReference type="InterPro" id="IPR006638">
    <property type="entry name" value="Elp3/MiaA/NifB-like_rSAM"/>
</dbReference>
<evidence type="ECO:0000256" key="5">
    <source>
        <dbReference type="ARBA" id="ARBA00022723"/>
    </source>
</evidence>
<dbReference type="EMBL" id="FSQZ01000001">
    <property type="protein sequence ID" value="SIN74326.1"/>
    <property type="molecule type" value="Genomic_DNA"/>
</dbReference>
<evidence type="ECO:0000259" key="12">
    <source>
        <dbReference type="PROSITE" id="PS51918"/>
    </source>
</evidence>
<feature type="binding site" evidence="9">
    <location>
        <position position="160"/>
    </location>
    <ligand>
        <name>[4Fe-4S] cluster</name>
        <dbReference type="ChEBI" id="CHEBI:49883"/>
        <label>2</label>
        <note>4Fe-4S-S-AdoMet</note>
    </ligand>
</feature>
<dbReference type="PROSITE" id="PS51918">
    <property type="entry name" value="RADICAL_SAM"/>
    <property type="match status" value="1"/>
</dbReference>
<dbReference type="SFLD" id="SFLDF00273">
    <property type="entry name" value="(dimethylallyl)adenosine_tRNA"/>
    <property type="match status" value="1"/>
</dbReference>
<dbReference type="Gene3D" id="3.40.50.12160">
    <property type="entry name" value="Methylthiotransferase, N-terminal domain"/>
    <property type="match status" value="1"/>
</dbReference>
<dbReference type="Proteomes" id="UP000185093">
    <property type="component" value="Unassembled WGS sequence"/>
</dbReference>
<sequence>MALSFAMDIYGCQMNQYDGDRLRTVLTQKGWLETDPSCADIVIMITCSIREKAEQKVLSEIGRYGRIYRTKGRPVLAVVGCMAQNMGLELLRKFPQVKAVVGPRHIGRLPDVLEGALNHKAVAYLDEDPREMVDLEVAPLVRNNPFKAFVTIAHGCDNFCTYCIVPYVRGRFVSRHPSEILKEVNELVESGVIEVTLLGQNVDSYGKDFDNGYRFSNLLRDVSRIPGLLRVRFTTSHPKDFTDDVIEVMASEPKICPAINLPIQSGSNRILKKMNRGYTVEHYEEIVNHIREAVPEVAITSDLIVGFPGEAEDDFKDTLEMLKRMQFDLVHTAAYSPRNGTPAAVMPDQVPEEEKKRRLAIVNELQDGISLQKNLSLIGNVVEVLIDGYAPKGKSMLQGRTPTDKVVLIPGDEDMLGKLCQVHVTNASHWYLYGEIISSKDFSDVLEVKL</sequence>
<keyword evidence="2 9" id="KW-0004">4Fe-4S</keyword>
<organism evidence="13 14">
    <name type="scientific">Acetomicrobium flavidum</name>
    <dbReference type="NCBI Taxonomy" id="49896"/>
    <lineage>
        <taxon>Bacteria</taxon>
        <taxon>Thermotogati</taxon>
        <taxon>Synergistota</taxon>
        <taxon>Synergistia</taxon>
        <taxon>Synergistales</taxon>
        <taxon>Acetomicrobiaceae</taxon>
        <taxon>Acetomicrobium</taxon>
    </lineage>
</organism>
<dbReference type="PROSITE" id="PS01278">
    <property type="entry name" value="MTTASE_RADICAL"/>
    <property type="match status" value="1"/>
</dbReference>
<dbReference type="PROSITE" id="PS51449">
    <property type="entry name" value="MTTASE_N"/>
    <property type="match status" value="1"/>
</dbReference>
<protein>
    <recommendedName>
        <fullName evidence="8 9">tRNA-2-methylthio-N(6)-dimethylallyladenosine synthase</fullName>
        <ecNumber evidence="8 9">2.8.4.3</ecNumber>
    </recommendedName>
    <alternativeName>
        <fullName evidence="9">(Dimethylallyl)adenosine tRNA methylthiotransferase MiaB</fullName>
    </alternativeName>
    <alternativeName>
        <fullName evidence="9">tRNA-i(6)A37 methylthiotransferase</fullName>
    </alternativeName>
</protein>
<evidence type="ECO:0000259" key="11">
    <source>
        <dbReference type="PROSITE" id="PS51449"/>
    </source>
</evidence>
<accession>A0ABY1JEQ4</accession>
<dbReference type="RefSeq" id="WP_074199870.1">
    <property type="nucleotide sequence ID" value="NZ_FSQZ01000001.1"/>
</dbReference>
<dbReference type="Pfam" id="PF01938">
    <property type="entry name" value="TRAM"/>
    <property type="match status" value="1"/>
</dbReference>
<dbReference type="CDD" id="cd01335">
    <property type="entry name" value="Radical_SAM"/>
    <property type="match status" value="1"/>
</dbReference>
<evidence type="ECO:0000256" key="2">
    <source>
        <dbReference type="ARBA" id="ARBA00022485"/>
    </source>
</evidence>
<comment type="caution">
    <text evidence="13">The sequence shown here is derived from an EMBL/GenBank/DDBJ whole genome shotgun (WGS) entry which is preliminary data.</text>
</comment>
<dbReference type="PANTHER" id="PTHR43020">
    <property type="entry name" value="CDK5 REGULATORY SUBUNIT-ASSOCIATED PROTEIN 1"/>
    <property type="match status" value="1"/>
</dbReference>
<evidence type="ECO:0000256" key="3">
    <source>
        <dbReference type="ARBA" id="ARBA00022679"/>
    </source>
</evidence>
<evidence type="ECO:0000256" key="8">
    <source>
        <dbReference type="ARBA" id="ARBA00033765"/>
    </source>
</evidence>
<comment type="catalytic activity">
    <reaction evidence="9">
        <text>N(6)-dimethylallyladenosine(37) in tRNA + (sulfur carrier)-SH + AH2 + 2 S-adenosyl-L-methionine = 2-methylsulfanyl-N(6)-dimethylallyladenosine(37) in tRNA + (sulfur carrier)-H + 5'-deoxyadenosine + L-methionine + A + S-adenosyl-L-homocysteine + 2 H(+)</text>
        <dbReference type="Rhea" id="RHEA:37067"/>
        <dbReference type="Rhea" id="RHEA-COMP:10375"/>
        <dbReference type="Rhea" id="RHEA-COMP:10376"/>
        <dbReference type="Rhea" id="RHEA-COMP:14737"/>
        <dbReference type="Rhea" id="RHEA-COMP:14739"/>
        <dbReference type="ChEBI" id="CHEBI:13193"/>
        <dbReference type="ChEBI" id="CHEBI:15378"/>
        <dbReference type="ChEBI" id="CHEBI:17319"/>
        <dbReference type="ChEBI" id="CHEBI:17499"/>
        <dbReference type="ChEBI" id="CHEBI:29917"/>
        <dbReference type="ChEBI" id="CHEBI:57844"/>
        <dbReference type="ChEBI" id="CHEBI:57856"/>
        <dbReference type="ChEBI" id="CHEBI:59789"/>
        <dbReference type="ChEBI" id="CHEBI:64428"/>
        <dbReference type="ChEBI" id="CHEBI:74415"/>
        <dbReference type="ChEBI" id="CHEBI:74417"/>
        <dbReference type="EC" id="2.8.4.3"/>
    </reaction>
</comment>
<dbReference type="NCBIfam" id="TIGR01574">
    <property type="entry name" value="miaB-methiolase"/>
    <property type="match status" value="1"/>
</dbReference>
<comment type="subcellular location">
    <subcellularLocation>
        <location evidence="9">Cytoplasm</location>
    </subcellularLocation>
</comment>
<evidence type="ECO:0000256" key="7">
    <source>
        <dbReference type="ARBA" id="ARBA00023014"/>
    </source>
</evidence>
<dbReference type="SFLD" id="SFLDG01082">
    <property type="entry name" value="B12-binding_domain_containing"/>
    <property type="match status" value="1"/>
</dbReference>
<keyword evidence="9" id="KW-0963">Cytoplasm</keyword>
<evidence type="ECO:0000256" key="4">
    <source>
        <dbReference type="ARBA" id="ARBA00022691"/>
    </source>
</evidence>
<evidence type="ECO:0000313" key="14">
    <source>
        <dbReference type="Proteomes" id="UP000185093"/>
    </source>
</evidence>
<name>A0ABY1JEQ4_9BACT</name>
<dbReference type="SMART" id="SM00729">
    <property type="entry name" value="Elp3"/>
    <property type="match status" value="1"/>
</dbReference>
<feature type="binding site" evidence="9">
    <location>
        <position position="156"/>
    </location>
    <ligand>
        <name>[4Fe-4S] cluster</name>
        <dbReference type="ChEBI" id="CHEBI:49883"/>
        <label>2</label>
        <note>4Fe-4S-S-AdoMet</note>
    </ligand>
</feature>
<keyword evidence="4 9" id="KW-0949">S-adenosyl-L-methionine</keyword>
<dbReference type="PROSITE" id="PS50926">
    <property type="entry name" value="TRAM"/>
    <property type="match status" value="1"/>
</dbReference>
<comment type="cofactor">
    <cofactor evidence="9">
        <name>[4Fe-4S] cluster</name>
        <dbReference type="ChEBI" id="CHEBI:49883"/>
    </cofactor>
    <text evidence="9">Binds 2 [4Fe-4S] clusters. One cluster is coordinated with 3 cysteines and an exchangeable S-adenosyl-L-methionine.</text>
</comment>
<keyword evidence="14" id="KW-1185">Reference proteome</keyword>
<keyword evidence="9" id="KW-0819">tRNA processing</keyword>
<feature type="domain" description="TRAM" evidence="10">
    <location>
        <begin position="375"/>
        <end position="438"/>
    </location>
</feature>